<accession>A0A852SJQ5</accession>
<name>A0A852SJQ5_9MICO</name>
<keyword evidence="3" id="KW-1185">Reference proteome</keyword>
<dbReference type="AlphaFoldDB" id="A0A852SJQ5"/>
<evidence type="ECO:0000259" key="1">
    <source>
        <dbReference type="Pfam" id="PF07179"/>
    </source>
</evidence>
<evidence type="ECO:0000313" key="2">
    <source>
        <dbReference type="EMBL" id="NYD69633.1"/>
    </source>
</evidence>
<sequence>MASRRPAFPKSYSNRPLRKALETFAALPNRTTLDALLTAMRTGGLVVDITGTTDAADPQLRTVLSTTGELVLPLFTSIAELRLAVPEEQRAAAQAMILPAPDALALVSTADFVAVQFDAGTLGQVVKREFVEA</sequence>
<dbReference type="InterPro" id="IPR009839">
    <property type="entry name" value="SseB_N"/>
</dbReference>
<dbReference type="RefSeq" id="WP_179546921.1">
    <property type="nucleotide sequence ID" value="NZ_BSEW01000001.1"/>
</dbReference>
<comment type="caution">
    <text evidence="2">The sequence shown here is derived from an EMBL/GenBank/DDBJ whole genome shotgun (WGS) entry which is preliminary data.</text>
</comment>
<protein>
    <recommendedName>
        <fullName evidence="1">SseB protein N-terminal domain-containing protein</fullName>
    </recommendedName>
</protein>
<organism evidence="2 3">
    <name type="scientific">Herbiconiux flava</name>
    <dbReference type="NCBI Taxonomy" id="881268"/>
    <lineage>
        <taxon>Bacteria</taxon>
        <taxon>Bacillati</taxon>
        <taxon>Actinomycetota</taxon>
        <taxon>Actinomycetes</taxon>
        <taxon>Micrococcales</taxon>
        <taxon>Microbacteriaceae</taxon>
        <taxon>Herbiconiux</taxon>
    </lineage>
</organism>
<proteinExistence type="predicted"/>
<evidence type="ECO:0000313" key="3">
    <source>
        <dbReference type="Proteomes" id="UP000549913"/>
    </source>
</evidence>
<dbReference type="Proteomes" id="UP000549913">
    <property type="component" value="Unassembled WGS sequence"/>
</dbReference>
<gene>
    <name evidence="2" type="ORF">BJ984_000791</name>
</gene>
<dbReference type="EMBL" id="JACCBM010000001">
    <property type="protein sequence ID" value="NYD69633.1"/>
    <property type="molecule type" value="Genomic_DNA"/>
</dbReference>
<feature type="domain" description="SseB protein N-terminal" evidence="1">
    <location>
        <begin position="17"/>
        <end position="132"/>
    </location>
</feature>
<reference evidence="2 3" key="1">
    <citation type="submission" date="2020-07" db="EMBL/GenBank/DDBJ databases">
        <title>Sequencing the genomes of 1000 actinobacteria strains.</title>
        <authorList>
            <person name="Klenk H.-P."/>
        </authorList>
    </citation>
    <scope>NUCLEOTIDE SEQUENCE [LARGE SCALE GENOMIC DNA]</scope>
    <source>
        <strain evidence="2 3">DSM 26474</strain>
    </source>
</reference>
<dbReference type="Pfam" id="PF07179">
    <property type="entry name" value="SseB"/>
    <property type="match status" value="1"/>
</dbReference>